<dbReference type="SUPFAM" id="SSF57567">
    <property type="entry name" value="Serine protease inhibitors"/>
    <property type="match status" value="2"/>
</dbReference>
<dbReference type="PRINTS" id="PR01217">
    <property type="entry name" value="PRICHEXTENSN"/>
</dbReference>
<dbReference type="EMBL" id="HBUE01197482">
    <property type="protein sequence ID" value="CAG6528407.1"/>
    <property type="molecule type" value="Transcribed_RNA"/>
</dbReference>
<feature type="chain" id="PRO_5033954776" evidence="2">
    <location>
        <begin position="21"/>
        <end position="437"/>
    </location>
</feature>
<dbReference type="InterPro" id="IPR036084">
    <property type="entry name" value="Ser_inhib-like_sf"/>
</dbReference>
<sequence>MKAQLAVLFGLVALLAGVSAYVARSCGSNEILASSPPSCESTCYQACTSSPTGVYEPTCVCMPTFVRNNGQCVPKASCPAVVVAMHPMLSAMAGTSGDVAYIGSSGPQQPVQGGALPGLVSSMFGSGCDSSVEGPVMTQLGGSSPSGHGSMIKQLASEVAAILQSGVASPTSASDESFSNEIPSSGGPAPQNRPVSSASTSSQNVAFPPLNPAALKADCKYSGVCPINQLQVRKKICCEPTCFDDCTGDACTFTNNTVPNCVCLPGYVRHLGHCIRPKYCPQGCTTPEPPVPCILETTPCDIEEIPTEPPCEPVTTPAPCVTTPAPCPTTPPPCPTTPPPCPTTPPPCAAPATKPPCGCAAKTTAKPCPPNSTYSSCTPCCEPTCDNDCRAVRCISPCSGEPTCVCNRDYVKQNGRCIPRIFCPNAGSSGGGFFGGF</sequence>
<name>A0A8D8H5J5_CULPI</name>
<dbReference type="Gene3D" id="2.10.25.10">
    <property type="entry name" value="Laminin"/>
    <property type="match status" value="3"/>
</dbReference>
<dbReference type="AlphaFoldDB" id="A0A8D8H5J5"/>
<evidence type="ECO:0000313" key="4">
    <source>
        <dbReference type="EMBL" id="CAG6528407.1"/>
    </source>
</evidence>
<feature type="signal peptide" evidence="2">
    <location>
        <begin position="1"/>
        <end position="20"/>
    </location>
</feature>
<dbReference type="Pfam" id="PF01826">
    <property type="entry name" value="TIL"/>
    <property type="match status" value="1"/>
</dbReference>
<feature type="compositionally biased region" description="Polar residues" evidence="1">
    <location>
        <begin position="171"/>
        <end position="183"/>
    </location>
</feature>
<dbReference type="CDD" id="cd19941">
    <property type="entry name" value="TIL"/>
    <property type="match status" value="1"/>
</dbReference>
<feature type="region of interest" description="Disordered" evidence="1">
    <location>
        <begin position="171"/>
        <end position="204"/>
    </location>
</feature>
<feature type="domain" description="TIL" evidence="3">
    <location>
        <begin position="368"/>
        <end position="423"/>
    </location>
</feature>
<keyword evidence="2" id="KW-0732">Signal</keyword>
<evidence type="ECO:0000256" key="1">
    <source>
        <dbReference type="SAM" id="MobiDB-lite"/>
    </source>
</evidence>
<organism evidence="4">
    <name type="scientific">Culex pipiens</name>
    <name type="common">House mosquito</name>
    <dbReference type="NCBI Taxonomy" id="7175"/>
    <lineage>
        <taxon>Eukaryota</taxon>
        <taxon>Metazoa</taxon>
        <taxon>Ecdysozoa</taxon>
        <taxon>Arthropoda</taxon>
        <taxon>Hexapoda</taxon>
        <taxon>Insecta</taxon>
        <taxon>Pterygota</taxon>
        <taxon>Neoptera</taxon>
        <taxon>Endopterygota</taxon>
        <taxon>Diptera</taxon>
        <taxon>Nematocera</taxon>
        <taxon>Culicoidea</taxon>
        <taxon>Culicidae</taxon>
        <taxon>Culicinae</taxon>
        <taxon>Culicini</taxon>
        <taxon>Culex</taxon>
        <taxon>Culex</taxon>
    </lineage>
</organism>
<feature type="compositionally biased region" description="Polar residues" evidence="1">
    <location>
        <begin position="193"/>
        <end position="204"/>
    </location>
</feature>
<dbReference type="InterPro" id="IPR002919">
    <property type="entry name" value="TIL_dom"/>
</dbReference>
<accession>A0A8D8H5J5</accession>
<protein>
    <submittedName>
        <fullName evidence="4">(northern house mosquito) hypothetical protein</fullName>
    </submittedName>
</protein>
<reference evidence="4" key="1">
    <citation type="submission" date="2021-05" db="EMBL/GenBank/DDBJ databases">
        <authorList>
            <person name="Alioto T."/>
            <person name="Alioto T."/>
            <person name="Gomez Garrido J."/>
        </authorList>
    </citation>
    <scope>NUCLEOTIDE SEQUENCE</scope>
</reference>
<evidence type="ECO:0000259" key="3">
    <source>
        <dbReference type="Pfam" id="PF01826"/>
    </source>
</evidence>
<proteinExistence type="predicted"/>
<dbReference type="EMBL" id="HBUE01303510">
    <property type="protein sequence ID" value="CAG6580141.1"/>
    <property type="molecule type" value="Transcribed_RNA"/>
</dbReference>
<evidence type="ECO:0000256" key="2">
    <source>
        <dbReference type="SAM" id="SignalP"/>
    </source>
</evidence>